<keyword evidence="3" id="KW-0067">ATP-binding</keyword>
<organism evidence="6 7">
    <name type="scientific">Caenispirillum bisanense</name>
    <dbReference type="NCBI Taxonomy" id="414052"/>
    <lineage>
        <taxon>Bacteria</taxon>
        <taxon>Pseudomonadati</taxon>
        <taxon>Pseudomonadota</taxon>
        <taxon>Alphaproteobacteria</taxon>
        <taxon>Rhodospirillales</taxon>
        <taxon>Novispirillaceae</taxon>
        <taxon>Caenispirillum</taxon>
    </lineage>
</organism>
<dbReference type="GO" id="GO:0005524">
    <property type="term" value="F:ATP binding"/>
    <property type="evidence" value="ECO:0007669"/>
    <property type="project" value="UniProtKB-KW"/>
</dbReference>
<protein>
    <submittedName>
        <fullName evidence="6">ATP-dependent DNA helicase DinG</fullName>
    </submittedName>
</protein>
<evidence type="ECO:0000256" key="2">
    <source>
        <dbReference type="ARBA" id="ARBA00022801"/>
    </source>
</evidence>
<keyword evidence="2" id="KW-0378">Hydrolase</keyword>
<dbReference type="InterPro" id="IPR045028">
    <property type="entry name" value="DinG/Rad3-like"/>
</dbReference>
<dbReference type="GO" id="GO:0006281">
    <property type="term" value="P:DNA repair"/>
    <property type="evidence" value="ECO:0007669"/>
    <property type="project" value="TreeGrafter"/>
</dbReference>
<accession>A0A286GB68</accession>
<dbReference type="InterPro" id="IPR006555">
    <property type="entry name" value="ATP-dep_Helicase_C"/>
</dbReference>
<evidence type="ECO:0000256" key="4">
    <source>
        <dbReference type="ARBA" id="ARBA00038058"/>
    </source>
</evidence>
<dbReference type="SMART" id="SM00491">
    <property type="entry name" value="HELICc2"/>
    <property type="match status" value="1"/>
</dbReference>
<evidence type="ECO:0000256" key="1">
    <source>
        <dbReference type="ARBA" id="ARBA00022741"/>
    </source>
</evidence>
<dbReference type="GO" id="GO:0016818">
    <property type="term" value="F:hydrolase activity, acting on acid anhydrides, in phosphorus-containing anhydrides"/>
    <property type="evidence" value="ECO:0007669"/>
    <property type="project" value="InterPro"/>
</dbReference>
<evidence type="ECO:0000313" key="7">
    <source>
        <dbReference type="Proteomes" id="UP000219621"/>
    </source>
</evidence>
<evidence type="ECO:0000313" key="6">
    <source>
        <dbReference type="EMBL" id="SOD92750.1"/>
    </source>
</evidence>
<comment type="similarity">
    <text evidence="4">Belongs to the helicase family. DinG subfamily.</text>
</comment>
<dbReference type="GO" id="GO:0003678">
    <property type="term" value="F:DNA helicase activity"/>
    <property type="evidence" value="ECO:0007669"/>
    <property type="project" value="TreeGrafter"/>
</dbReference>
<dbReference type="PANTHER" id="PTHR11472:SF34">
    <property type="entry name" value="REGULATOR OF TELOMERE ELONGATION HELICASE 1"/>
    <property type="match status" value="1"/>
</dbReference>
<dbReference type="Gene3D" id="3.40.50.300">
    <property type="entry name" value="P-loop containing nucleotide triphosphate hydrolases"/>
    <property type="match status" value="2"/>
</dbReference>
<dbReference type="PANTHER" id="PTHR11472">
    <property type="entry name" value="DNA REPAIR DEAD HELICASE RAD3/XP-D SUBFAMILY MEMBER"/>
    <property type="match status" value="1"/>
</dbReference>
<evidence type="ECO:0000259" key="5">
    <source>
        <dbReference type="PROSITE" id="PS51193"/>
    </source>
</evidence>
<proteinExistence type="inferred from homology"/>
<sequence length="921" mass="100361">MTADAPADAARQPRLVIPPSPVLVAGLRHAVMLTPDGELATLRLDQAAQRARRERPILVHAPAVGTRLRTDPFHAFDVLELFAFIRPAAFCLPTVRGLAEAVGLPRPASLEDEAPAVIEIIRRLLREAATCAPKAQGAMRDLAWGMGQAGWGWAPAVLAAIGVHGDAPHRANVAAGLRVWERLPETSEHAPEPAPGNTPVSPEQARARLSTLLGPFAEERAPQAEYASAVTAAFQPRDREGEPRLVLAEAGTGVGKTLGYIAPASVWAEVNEGAVWIATYTRNLQRQLDAELDRLCPDPADKAIRVVVRKGRENYLCLLNLEEAIMGLGRDPRQTVALGLMARWALATRDGDLVGGDFPGWLTDILGKPRTLGLADRRGECVFSACAHYDKCFIERAVRRARRARIVVANHALVMVQAALGGLDERLLPTRYVFDEGHHVFDAADSAFSAHLTGFETAELRRWLLGAEGDTTRSRARGLKRRAEDLVAESQAAADALQEILHAARILPGPSWTMRVHDGQPHGHTEKFLALVREQIYARSPDPRGPYSLETETAAPIPGLLEAAVALETALGRLEEPLKALCKALEARLDDEAADLDAAQRLRMESLMKSLERRALMPVTAWRGMLASLGEETPPAYVDWFALDRIDGRDVDIGMHRHWIDPTLPFAKTVVEPAQGVLVTSATLRDGSGDDESDWAAAERRTGAIHLAAPAVRAAVPSPFDYPAQTRVFVVTDVRKDDMNQVAAAYRELFLASGGGALGLFTAISRLRAVHERIAPALDNAHIPLHAQHVDGMDPATLVEIFRGEEHACLLGTDALRDGVDVPGHSLRLAVFDRVPWPRPDILHKARRAHFGGKAYDDMIARLRLKQAFGRLVRQSDDRGVFVLLDPMMPTRLLGAFPEGVRVERVGLAEAVRETRGFFGG</sequence>
<dbReference type="Proteomes" id="UP000219621">
    <property type="component" value="Unassembled WGS sequence"/>
</dbReference>
<feature type="domain" description="Helicase ATP-binding" evidence="5">
    <location>
        <begin position="209"/>
        <end position="486"/>
    </location>
</feature>
<keyword evidence="7" id="KW-1185">Reference proteome</keyword>
<gene>
    <name evidence="6" type="ORF">SAMN05421508_102591</name>
</gene>
<dbReference type="RefSeq" id="WP_097278320.1">
    <property type="nucleotide sequence ID" value="NZ_OCNJ01000002.1"/>
</dbReference>
<dbReference type="EMBL" id="OCNJ01000002">
    <property type="protein sequence ID" value="SOD92750.1"/>
    <property type="molecule type" value="Genomic_DNA"/>
</dbReference>
<dbReference type="InterPro" id="IPR027417">
    <property type="entry name" value="P-loop_NTPase"/>
</dbReference>
<dbReference type="SUPFAM" id="SSF52540">
    <property type="entry name" value="P-loop containing nucleoside triphosphate hydrolases"/>
    <property type="match status" value="1"/>
</dbReference>
<dbReference type="InterPro" id="IPR014013">
    <property type="entry name" value="Helic_SF1/SF2_ATP-bd_DinG/Rad3"/>
</dbReference>
<reference evidence="6 7" key="1">
    <citation type="submission" date="2017-09" db="EMBL/GenBank/DDBJ databases">
        <authorList>
            <person name="Ehlers B."/>
            <person name="Leendertz F.H."/>
        </authorList>
    </citation>
    <scope>NUCLEOTIDE SEQUENCE [LARGE SCALE GENOMIC DNA]</scope>
    <source>
        <strain evidence="6 7">USBA 140</strain>
    </source>
</reference>
<dbReference type="Pfam" id="PF13307">
    <property type="entry name" value="Helicase_C_2"/>
    <property type="match status" value="1"/>
</dbReference>
<evidence type="ECO:0000256" key="3">
    <source>
        <dbReference type="ARBA" id="ARBA00022840"/>
    </source>
</evidence>
<dbReference type="AlphaFoldDB" id="A0A286GB68"/>
<dbReference type="GO" id="GO:0003676">
    <property type="term" value="F:nucleic acid binding"/>
    <property type="evidence" value="ECO:0007669"/>
    <property type="project" value="InterPro"/>
</dbReference>
<dbReference type="OrthoDB" id="9805194at2"/>
<keyword evidence="1" id="KW-0547">Nucleotide-binding</keyword>
<dbReference type="PROSITE" id="PS51193">
    <property type="entry name" value="HELICASE_ATP_BIND_2"/>
    <property type="match status" value="1"/>
</dbReference>
<keyword evidence="6" id="KW-0347">Helicase</keyword>
<name>A0A286GB68_9PROT</name>